<evidence type="ECO:0000313" key="2">
    <source>
        <dbReference type="Proteomes" id="UP000799536"/>
    </source>
</evidence>
<dbReference type="Proteomes" id="UP000799536">
    <property type="component" value="Unassembled WGS sequence"/>
</dbReference>
<dbReference type="AlphaFoldDB" id="A0A9P4JFY5"/>
<dbReference type="EMBL" id="ML994263">
    <property type="protein sequence ID" value="KAF2197216.1"/>
    <property type="molecule type" value="Genomic_DNA"/>
</dbReference>
<gene>
    <name evidence="1" type="ORF">GQ43DRAFT_475635</name>
</gene>
<accession>A0A9P4JFY5</accession>
<sequence length="160" mass="17846">MDDGDMADIDDVAHEGVGKHTLDRYPSLVQPLRSMDGLQLRTYIHGTFARLLTSSIPSCFGEADDEANLSSNDARTAGFSKPQDCFFMRAHHDPTSPTDVHEMLSRSFASRRASRQLPMRRFVDATCELFSDDSDFDSELTKTFQTSDSEPSTFLLPSSL</sequence>
<reference evidence="1" key="1">
    <citation type="journal article" date="2020" name="Stud. Mycol.">
        <title>101 Dothideomycetes genomes: a test case for predicting lifestyles and emergence of pathogens.</title>
        <authorList>
            <person name="Haridas S."/>
            <person name="Albert R."/>
            <person name="Binder M."/>
            <person name="Bloem J."/>
            <person name="Labutti K."/>
            <person name="Salamov A."/>
            <person name="Andreopoulos B."/>
            <person name="Baker S."/>
            <person name="Barry K."/>
            <person name="Bills G."/>
            <person name="Bluhm B."/>
            <person name="Cannon C."/>
            <person name="Castanera R."/>
            <person name="Culley D."/>
            <person name="Daum C."/>
            <person name="Ezra D."/>
            <person name="Gonzalez J."/>
            <person name="Henrissat B."/>
            <person name="Kuo A."/>
            <person name="Liang C."/>
            <person name="Lipzen A."/>
            <person name="Lutzoni F."/>
            <person name="Magnuson J."/>
            <person name="Mondo S."/>
            <person name="Nolan M."/>
            <person name="Ohm R."/>
            <person name="Pangilinan J."/>
            <person name="Park H.-J."/>
            <person name="Ramirez L."/>
            <person name="Alfaro M."/>
            <person name="Sun H."/>
            <person name="Tritt A."/>
            <person name="Yoshinaga Y."/>
            <person name="Zwiers L.-H."/>
            <person name="Turgeon B."/>
            <person name="Goodwin S."/>
            <person name="Spatafora J."/>
            <person name="Crous P."/>
            <person name="Grigoriev I."/>
        </authorList>
    </citation>
    <scope>NUCLEOTIDE SEQUENCE</scope>
    <source>
        <strain evidence="1">ATCC 74209</strain>
    </source>
</reference>
<comment type="caution">
    <text evidence="1">The sequence shown here is derived from an EMBL/GenBank/DDBJ whole genome shotgun (WGS) entry which is preliminary data.</text>
</comment>
<protein>
    <submittedName>
        <fullName evidence="1">Uncharacterized protein</fullName>
    </submittedName>
</protein>
<organism evidence="1 2">
    <name type="scientific">Delitschia confertaspora ATCC 74209</name>
    <dbReference type="NCBI Taxonomy" id="1513339"/>
    <lineage>
        <taxon>Eukaryota</taxon>
        <taxon>Fungi</taxon>
        <taxon>Dikarya</taxon>
        <taxon>Ascomycota</taxon>
        <taxon>Pezizomycotina</taxon>
        <taxon>Dothideomycetes</taxon>
        <taxon>Pleosporomycetidae</taxon>
        <taxon>Pleosporales</taxon>
        <taxon>Delitschiaceae</taxon>
        <taxon>Delitschia</taxon>
    </lineage>
</organism>
<evidence type="ECO:0000313" key="1">
    <source>
        <dbReference type="EMBL" id="KAF2197216.1"/>
    </source>
</evidence>
<keyword evidence="2" id="KW-1185">Reference proteome</keyword>
<name>A0A9P4JFY5_9PLEO</name>
<proteinExistence type="predicted"/>